<evidence type="ECO:0000256" key="3">
    <source>
        <dbReference type="ARBA" id="ARBA00023157"/>
    </source>
</evidence>
<comment type="caution">
    <text evidence="4">Lacks conserved residue(s) required for the propagation of feature annotation.</text>
</comment>
<dbReference type="GO" id="GO:0016020">
    <property type="term" value="C:membrane"/>
    <property type="evidence" value="ECO:0007669"/>
    <property type="project" value="InterPro"/>
</dbReference>
<dbReference type="PANTHER" id="PTHR19331">
    <property type="entry name" value="SCAVENGER RECEPTOR DOMAIN-CONTAINING"/>
    <property type="match status" value="1"/>
</dbReference>
<dbReference type="InterPro" id="IPR001190">
    <property type="entry name" value="SRCR"/>
</dbReference>
<organism evidence="6 7">
    <name type="scientific">Stegastes partitus</name>
    <name type="common">bicolor damselfish</name>
    <dbReference type="NCBI Taxonomy" id="144197"/>
    <lineage>
        <taxon>Eukaryota</taxon>
        <taxon>Metazoa</taxon>
        <taxon>Chordata</taxon>
        <taxon>Craniata</taxon>
        <taxon>Vertebrata</taxon>
        <taxon>Euteleostomi</taxon>
        <taxon>Actinopterygii</taxon>
        <taxon>Neopterygii</taxon>
        <taxon>Teleostei</taxon>
        <taxon>Neoteleostei</taxon>
        <taxon>Acanthomorphata</taxon>
        <taxon>Ovalentaria</taxon>
        <taxon>Pomacentridae</taxon>
        <taxon>Stegastes</taxon>
    </lineage>
</organism>
<dbReference type="GeneID" id="103375822"/>
<evidence type="ECO:0000313" key="6">
    <source>
        <dbReference type="Proteomes" id="UP000694891"/>
    </source>
</evidence>
<evidence type="ECO:0000256" key="2">
    <source>
        <dbReference type="ARBA" id="ARBA00022737"/>
    </source>
</evidence>
<keyword evidence="2" id="KW-0677">Repeat</keyword>
<evidence type="ECO:0000313" key="7">
    <source>
        <dbReference type="RefSeq" id="XP_008304356.1"/>
    </source>
</evidence>
<proteinExistence type="predicted"/>
<dbReference type="Gene3D" id="3.10.250.10">
    <property type="entry name" value="SRCR-like domain"/>
    <property type="match status" value="1"/>
</dbReference>
<accession>A0A9Y4TY44</accession>
<keyword evidence="1" id="KW-0732">Signal</keyword>
<protein>
    <submittedName>
        <fullName evidence="7">Scavenger receptor cysteine-rich type 1 protein M130-like</fullName>
    </submittedName>
</protein>
<dbReference type="SUPFAM" id="SSF56487">
    <property type="entry name" value="SRCR-like"/>
    <property type="match status" value="2"/>
</dbReference>
<keyword evidence="6" id="KW-1185">Reference proteome</keyword>
<feature type="non-terminal residue" evidence="7">
    <location>
        <position position="161"/>
    </location>
</feature>
<dbReference type="Proteomes" id="UP000694891">
    <property type="component" value="Unplaced"/>
</dbReference>
<dbReference type="PROSITE" id="PS50287">
    <property type="entry name" value="SRCR_2"/>
    <property type="match status" value="1"/>
</dbReference>
<dbReference type="InterPro" id="IPR036772">
    <property type="entry name" value="SRCR-like_dom_sf"/>
</dbReference>
<name>A0A9Y4TY44_9TELE</name>
<dbReference type="RefSeq" id="XP_008304356.1">
    <property type="nucleotide sequence ID" value="XM_008306134.1"/>
</dbReference>
<feature type="domain" description="SRCR" evidence="5">
    <location>
        <begin position="112"/>
        <end position="161"/>
    </location>
</feature>
<keyword evidence="3" id="KW-1015">Disulfide bond</keyword>
<gene>
    <name evidence="7" type="primary">LOC103375822</name>
</gene>
<sequence>MPARDFQRSAKMKLSCPRDEGKVDNLWQCAVPVSKPCQYPASVICSEHERLQLKGNKTSCNGQLQEEKGGTWVVVNNNKNSPDDRCRQMHCGTAVNITQEKNSLRLKCTDRVRVVLMDQDKESRCYGAVRVQINSSSSAVCGTTWTKKEAEVVCRELECGT</sequence>
<evidence type="ECO:0000256" key="1">
    <source>
        <dbReference type="ARBA" id="ARBA00022729"/>
    </source>
</evidence>
<evidence type="ECO:0000259" key="5">
    <source>
        <dbReference type="PROSITE" id="PS50287"/>
    </source>
</evidence>
<dbReference type="AlphaFoldDB" id="A0A9Y4TY44"/>
<reference evidence="7" key="1">
    <citation type="submission" date="2025-08" db="UniProtKB">
        <authorList>
            <consortium name="RefSeq"/>
        </authorList>
    </citation>
    <scope>IDENTIFICATION</scope>
</reference>
<evidence type="ECO:0000256" key="4">
    <source>
        <dbReference type="PROSITE-ProRule" id="PRU00196"/>
    </source>
</evidence>
<dbReference type="PANTHER" id="PTHR19331:SF487">
    <property type="entry name" value="SOLUBLE SCAVENGER RECEPTOR CYSTEINE-RICH DOMAIN-CONTAINING PROTEIN SSC5D"/>
    <property type="match status" value="1"/>
</dbReference>
<dbReference type="Pfam" id="PF00530">
    <property type="entry name" value="SRCR"/>
    <property type="match status" value="1"/>
</dbReference>